<reference evidence="8 9" key="1">
    <citation type="journal article" date="2021" name="Angew. Chem. Int. Ed. Engl.">
        <title>A novel family of nonribosomal peptides modulate collective behavior in Pseudovibrio bacteria isolated from marine sponges.</title>
        <authorList>
            <person name="Ioca L.P."/>
            <person name="Dai Y."/>
            <person name="Kunakom S."/>
            <person name="Diaz-Espinosa J."/>
            <person name="Krunic A."/>
            <person name="Crnkovic C.M."/>
            <person name="Orjala J."/>
            <person name="Sanchez L.M."/>
            <person name="Ferreira A.G."/>
            <person name="Berlinck R.G.S."/>
            <person name="Eustaquio A.S."/>
        </authorList>
    </citation>
    <scope>NUCLEOTIDE SEQUENCE [LARGE SCALE GENOMIC DNA]</scope>
    <source>
        <strain evidence="8 9">Ab134</strain>
        <plasmid evidence="8 9">pAb134-04</plasmid>
    </source>
</reference>
<dbReference type="Gene3D" id="3.40.50.150">
    <property type="entry name" value="Vaccinia Virus protein VP39"/>
    <property type="match status" value="1"/>
</dbReference>
<comment type="catalytic activity">
    <reaction evidence="6">
        <text>a 2'-deoxycytidine in DNA + S-adenosyl-L-methionine = a 5-methyl-2'-deoxycytidine in DNA + S-adenosyl-L-homocysteine + H(+)</text>
        <dbReference type="Rhea" id="RHEA:13681"/>
        <dbReference type="Rhea" id="RHEA-COMP:11369"/>
        <dbReference type="Rhea" id="RHEA-COMP:11370"/>
        <dbReference type="ChEBI" id="CHEBI:15378"/>
        <dbReference type="ChEBI" id="CHEBI:57856"/>
        <dbReference type="ChEBI" id="CHEBI:59789"/>
        <dbReference type="ChEBI" id="CHEBI:85452"/>
        <dbReference type="ChEBI" id="CHEBI:85454"/>
        <dbReference type="EC" id="2.1.1.37"/>
    </reaction>
</comment>
<evidence type="ECO:0000313" key="9">
    <source>
        <dbReference type="Proteomes" id="UP000680706"/>
    </source>
</evidence>
<comment type="similarity">
    <text evidence="7">Belongs to the class I-like SAM-binding methyltransferase superfamily. C5-methyltransferase family.</text>
</comment>
<evidence type="ECO:0000313" key="8">
    <source>
        <dbReference type="EMBL" id="QUS59137.1"/>
    </source>
</evidence>
<organism evidence="8 9">
    <name type="scientific">Pseudovibrio brasiliensis</name>
    <dbReference type="NCBI Taxonomy" id="1898042"/>
    <lineage>
        <taxon>Bacteria</taxon>
        <taxon>Pseudomonadati</taxon>
        <taxon>Pseudomonadota</taxon>
        <taxon>Alphaproteobacteria</taxon>
        <taxon>Hyphomicrobiales</taxon>
        <taxon>Stappiaceae</taxon>
        <taxon>Pseudovibrio</taxon>
    </lineage>
</organism>
<dbReference type="EMBL" id="CP074130">
    <property type="protein sequence ID" value="QUS59137.1"/>
    <property type="molecule type" value="Genomic_DNA"/>
</dbReference>
<dbReference type="Proteomes" id="UP000680706">
    <property type="component" value="Plasmid pAb134-04"/>
</dbReference>
<gene>
    <name evidence="8" type="ORF">KGB56_26450</name>
</gene>
<evidence type="ECO:0000256" key="3">
    <source>
        <dbReference type="ARBA" id="ARBA00022679"/>
    </source>
</evidence>
<dbReference type="PANTHER" id="PTHR46098">
    <property type="entry name" value="TRNA (CYTOSINE(38)-C(5))-METHYLTRANSFERASE"/>
    <property type="match status" value="1"/>
</dbReference>
<name>A0ABX8AVP5_9HYPH</name>
<sequence>MPTIVNTKVSLNKGRKRVWIEGEKLRREGIEAGQYYDLTVEGEQLVLTINDFGARKVSRRKKGSIINPVIDLTASEVAELFSDAQMIRVVIKDQQITICAHHKDKRIEERVSRLMHKLNNKEPLDVCSLFHGGGVLDAAIHDGLEQTGLKSRLAVAVEIEPEYLASSMRNNAFWDSKSIAIEGPIEAVNLGKSPAPASILLAGLPCSGASKSGRAKNKLQFAESHDTAGAMFFRFLQFVQAVNPTIIIIEQVPEFSDTASMAVIRSVLGSLGYNLSERVFEGNEFGALEARKRLCVVAMTEGLELLDLDSVEPLFQKPATLNEILEPIPSDSERWKDLDYLAKKEVRDMAAGKGFKRQLLNASAEACGTIGRGYAKYRSTEPFLKHPTDEKLSRLFTPLEHARVKCIPEKMIEGLSSTTAHEVLGQSIIFPVFQAVAAYLGKTLLRQFGTPYEQLPLAA</sequence>
<dbReference type="InterPro" id="IPR050750">
    <property type="entry name" value="C5-MTase"/>
</dbReference>
<evidence type="ECO:0000256" key="5">
    <source>
        <dbReference type="ARBA" id="ARBA00022747"/>
    </source>
</evidence>
<keyword evidence="9" id="KW-1185">Reference proteome</keyword>
<keyword evidence="2 7" id="KW-0489">Methyltransferase</keyword>
<dbReference type="Pfam" id="PF00145">
    <property type="entry name" value="DNA_methylase"/>
    <property type="match status" value="1"/>
</dbReference>
<evidence type="ECO:0000256" key="1">
    <source>
        <dbReference type="ARBA" id="ARBA00011975"/>
    </source>
</evidence>
<evidence type="ECO:0000256" key="7">
    <source>
        <dbReference type="PROSITE-ProRule" id="PRU01016"/>
    </source>
</evidence>
<dbReference type="SUPFAM" id="SSF53335">
    <property type="entry name" value="S-adenosyl-L-methionine-dependent methyltransferases"/>
    <property type="match status" value="1"/>
</dbReference>
<evidence type="ECO:0000256" key="4">
    <source>
        <dbReference type="ARBA" id="ARBA00022691"/>
    </source>
</evidence>
<accession>A0ABX8AVP5</accession>
<dbReference type="GO" id="GO:0008168">
    <property type="term" value="F:methyltransferase activity"/>
    <property type="evidence" value="ECO:0007669"/>
    <property type="project" value="UniProtKB-KW"/>
</dbReference>
<dbReference type="PROSITE" id="PS51679">
    <property type="entry name" value="SAM_MT_C5"/>
    <property type="match status" value="1"/>
</dbReference>
<evidence type="ECO:0000256" key="6">
    <source>
        <dbReference type="ARBA" id="ARBA00047422"/>
    </source>
</evidence>
<dbReference type="PANTHER" id="PTHR46098:SF1">
    <property type="entry name" value="TRNA (CYTOSINE(38)-C(5))-METHYLTRANSFERASE"/>
    <property type="match status" value="1"/>
</dbReference>
<keyword evidence="4 7" id="KW-0949">S-adenosyl-L-methionine</keyword>
<dbReference type="GO" id="GO:0032259">
    <property type="term" value="P:methylation"/>
    <property type="evidence" value="ECO:0007669"/>
    <property type="project" value="UniProtKB-KW"/>
</dbReference>
<keyword evidence="5" id="KW-0680">Restriction system</keyword>
<dbReference type="RefSeq" id="WP_211915158.1">
    <property type="nucleotide sequence ID" value="NZ_CP074130.1"/>
</dbReference>
<proteinExistence type="inferred from homology"/>
<keyword evidence="3 7" id="KW-0808">Transferase</keyword>
<geneLocation type="plasmid" evidence="8 9">
    <name>pAb134-04</name>
</geneLocation>
<dbReference type="InterPro" id="IPR001525">
    <property type="entry name" value="C5_MeTfrase"/>
</dbReference>
<keyword evidence="8" id="KW-0614">Plasmid</keyword>
<dbReference type="InterPro" id="IPR029063">
    <property type="entry name" value="SAM-dependent_MTases_sf"/>
</dbReference>
<evidence type="ECO:0000256" key="2">
    <source>
        <dbReference type="ARBA" id="ARBA00022603"/>
    </source>
</evidence>
<feature type="active site" evidence="7">
    <location>
        <position position="206"/>
    </location>
</feature>
<protein>
    <recommendedName>
        <fullName evidence="1">DNA (cytosine-5-)-methyltransferase</fullName>
        <ecNumber evidence="1">2.1.1.37</ecNumber>
    </recommendedName>
</protein>
<dbReference type="EC" id="2.1.1.37" evidence="1"/>